<dbReference type="Proteomes" id="UP001634154">
    <property type="component" value="Unassembled WGS sequence"/>
</dbReference>
<dbReference type="PANTHER" id="PTHR46825:SF9">
    <property type="entry name" value="BETA-LACTAMASE-RELATED DOMAIN-CONTAINING PROTEIN"/>
    <property type="match status" value="1"/>
</dbReference>
<accession>A0ABW9JXK4</accession>
<reference evidence="3 4" key="1">
    <citation type="submission" date="2024-12" db="EMBL/GenBank/DDBJ databases">
        <title>Draft genome sequence of Chryseobacterium kwangjuense AG447.</title>
        <authorList>
            <person name="Cheptsov V.S."/>
            <person name="Belov A."/>
            <person name="Zavarzina A.G."/>
        </authorList>
    </citation>
    <scope>NUCLEOTIDE SEQUENCE [LARGE SCALE GENOMIC DNA]</scope>
    <source>
        <strain evidence="3 4">AG447</strain>
    </source>
</reference>
<keyword evidence="4" id="KW-1185">Reference proteome</keyword>
<keyword evidence="3" id="KW-0378">Hydrolase</keyword>
<protein>
    <submittedName>
        <fullName evidence="3">Serine hydrolase domain-containing protein</fullName>
        <ecNumber evidence="3">3.-.-.-</ecNumber>
    </submittedName>
</protein>
<evidence type="ECO:0000313" key="4">
    <source>
        <dbReference type="Proteomes" id="UP001634154"/>
    </source>
</evidence>
<dbReference type="InterPro" id="IPR050491">
    <property type="entry name" value="AmpC-like"/>
</dbReference>
<dbReference type="Gene3D" id="3.40.710.10">
    <property type="entry name" value="DD-peptidase/beta-lactamase superfamily"/>
    <property type="match status" value="1"/>
</dbReference>
<dbReference type="PANTHER" id="PTHR46825">
    <property type="entry name" value="D-ALANYL-D-ALANINE-CARBOXYPEPTIDASE/ENDOPEPTIDASE AMPH"/>
    <property type="match status" value="1"/>
</dbReference>
<dbReference type="SUPFAM" id="SSF56601">
    <property type="entry name" value="beta-lactamase/transpeptidase-like"/>
    <property type="match status" value="1"/>
</dbReference>
<organism evidence="3 4">
    <name type="scientific">Chryseobacterium kwangjuense</name>
    <dbReference type="NCBI Taxonomy" id="267125"/>
    <lineage>
        <taxon>Bacteria</taxon>
        <taxon>Pseudomonadati</taxon>
        <taxon>Bacteroidota</taxon>
        <taxon>Flavobacteriia</taxon>
        <taxon>Flavobacteriales</taxon>
        <taxon>Weeksellaceae</taxon>
        <taxon>Chryseobacterium group</taxon>
        <taxon>Chryseobacterium</taxon>
    </lineage>
</organism>
<comment type="caution">
    <text evidence="3">The sequence shown here is derived from an EMBL/GenBank/DDBJ whole genome shotgun (WGS) entry which is preliminary data.</text>
</comment>
<proteinExistence type="predicted"/>
<sequence length="371" mass="42987">MFYRNIMYNAALKFVCSLFIFFFSTSPAQKNINFSLLDKKNDKLIEKFRKKYNIPGLSVSVSYRNQLVYSKGFGYSDVEKQLEVIPSKTKFRIGSISKTITSVVLAKLQEENKVNFNESIYKYLDSLPVKDYDITVEQLLSHRAGLLRDYERSILCRESDLHRNNFYESFQKMDFISKPGGEFSYSNYGYMLLGVLIEKLTGEPLTKSKKELVLDKAGLDHMVPDDGNFDEDTSRFYYRHKDKLGIVPCTDCSFNYAPGCYLSTSEDLVKLGNSYLYADRIISKESFKELLTPRNYDKTYGLGFVTRKDYYGNYFFGHNGAYYGGMSDLKIYPKERVVISILINIKDNSISFDTLLDEIIFQYLDLIKKAE</sequence>
<feature type="signal peptide" evidence="1">
    <location>
        <begin position="1"/>
        <end position="28"/>
    </location>
</feature>
<dbReference type="RefSeq" id="WP_409355595.1">
    <property type="nucleotide sequence ID" value="NZ_JBJXVJ010000001.1"/>
</dbReference>
<evidence type="ECO:0000313" key="3">
    <source>
        <dbReference type="EMBL" id="MFN1215831.1"/>
    </source>
</evidence>
<dbReference type="GO" id="GO:0016787">
    <property type="term" value="F:hydrolase activity"/>
    <property type="evidence" value="ECO:0007669"/>
    <property type="project" value="UniProtKB-KW"/>
</dbReference>
<feature type="domain" description="Beta-lactamase-related" evidence="2">
    <location>
        <begin position="42"/>
        <end position="347"/>
    </location>
</feature>
<dbReference type="InterPro" id="IPR012338">
    <property type="entry name" value="Beta-lactam/transpept-like"/>
</dbReference>
<evidence type="ECO:0000259" key="2">
    <source>
        <dbReference type="Pfam" id="PF00144"/>
    </source>
</evidence>
<keyword evidence="1" id="KW-0732">Signal</keyword>
<dbReference type="Pfam" id="PF00144">
    <property type="entry name" value="Beta-lactamase"/>
    <property type="match status" value="1"/>
</dbReference>
<dbReference type="EC" id="3.-.-.-" evidence="3"/>
<name>A0ABW9JXK4_9FLAO</name>
<dbReference type="InterPro" id="IPR001466">
    <property type="entry name" value="Beta-lactam-related"/>
</dbReference>
<gene>
    <name evidence="3" type="ORF">ACKW6Q_02485</name>
</gene>
<feature type="chain" id="PRO_5046953693" evidence="1">
    <location>
        <begin position="29"/>
        <end position="371"/>
    </location>
</feature>
<dbReference type="EMBL" id="JBJXVJ010000001">
    <property type="protein sequence ID" value="MFN1215831.1"/>
    <property type="molecule type" value="Genomic_DNA"/>
</dbReference>
<evidence type="ECO:0000256" key="1">
    <source>
        <dbReference type="SAM" id="SignalP"/>
    </source>
</evidence>